<feature type="transmembrane region" description="Helical" evidence="2">
    <location>
        <begin position="275"/>
        <end position="300"/>
    </location>
</feature>
<keyword evidence="2" id="KW-0812">Transmembrane</keyword>
<sequence length="717" mass="75442">MALAVCATRQRILILPSSIQPAVDRRVSNITIRASPLIGNAINILAISPAVDVCRLVHRWFVIDTESPLTRLCFLIVLVIASVDMHIIKSRAHQHFPRANVLIEPGNGDSIQYILGAEDPFQEISAGASGQSSVPSSSVSTATGSGTSVSVLASSSSNSAITSQATAVSQTESTDNSSSSSVRSSLSITSLPASTTASSTASSSSSSFSTETTPASSQSTSTSTGLPSASVRTLSTSSESTVPVTTSSSSAAVSTSTDILDASTSTHGALSTHSAAFIIGIILAGILFIALGAAIIACILRSRRKRGSKGFWKHDVWSPTSEDVANSSRYPSWEPRGDRDAGEPKKEDTVETSRTSISTTPRPEATYQLRESIAFPLSTSPLPQSPFDAAPGRQISSYQSLHEIPLCRTPVSASFQSMQNISSLGHGQSLSSYASAPSLVLGPEFGSPRDLNRPRYLGLGSQEGLVVPWRVEQPTPELKSEEHSMPFPEPSTTLTADSAATIDTPVDGGWTNSLRLSIMGALSGLRSPARAADNDAYTPMPVQRKATMRKAPVASDWTSWVGGELVGPPEMQDGASTLVGAHNQKNDGFAWAYEKDTLHNGGSFASEVTRVSSLDPTGKNCTSKDEKSMLQQPTNGLLDIPSFSAYSLSARSVEVPSLWGASATSLDLGSSEGMLSSDCGVSRNVSKVSVMSAYTPEEEQVARVLKERAEKHIPGEV</sequence>
<organism evidence="3 4">
    <name type="scientific">Cylindrobasidium torrendii FP15055 ss-10</name>
    <dbReference type="NCBI Taxonomy" id="1314674"/>
    <lineage>
        <taxon>Eukaryota</taxon>
        <taxon>Fungi</taxon>
        <taxon>Dikarya</taxon>
        <taxon>Basidiomycota</taxon>
        <taxon>Agaricomycotina</taxon>
        <taxon>Agaricomycetes</taxon>
        <taxon>Agaricomycetidae</taxon>
        <taxon>Agaricales</taxon>
        <taxon>Marasmiineae</taxon>
        <taxon>Physalacriaceae</taxon>
        <taxon>Cylindrobasidium</taxon>
    </lineage>
</organism>
<evidence type="ECO:0000256" key="2">
    <source>
        <dbReference type="SAM" id="Phobius"/>
    </source>
</evidence>
<evidence type="ECO:0000313" key="3">
    <source>
        <dbReference type="EMBL" id="KIY72171.1"/>
    </source>
</evidence>
<proteinExistence type="predicted"/>
<keyword evidence="2" id="KW-1133">Transmembrane helix</keyword>
<dbReference type="EMBL" id="KN880446">
    <property type="protein sequence ID" value="KIY72171.1"/>
    <property type="molecule type" value="Genomic_DNA"/>
</dbReference>
<name>A0A0D7BRE2_9AGAR</name>
<protein>
    <submittedName>
        <fullName evidence="3">Uncharacterized protein</fullName>
    </submittedName>
</protein>
<feature type="compositionally biased region" description="Low complexity" evidence="1">
    <location>
        <begin position="233"/>
        <end position="248"/>
    </location>
</feature>
<feature type="compositionally biased region" description="Low complexity" evidence="1">
    <location>
        <begin position="352"/>
        <end position="363"/>
    </location>
</feature>
<gene>
    <name evidence="3" type="ORF">CYLTODRAFT_486567</name>
</gene>
<feature type="compositionally biased region" description="Polar residues" evidence="1">
    <location>
        <begin position="321"/>
        <end position="330"/>
    </location>
</feature>
<dbReference type="AlphaFoldDB" id="A0A0D7BRE2"/>
<evidence type="ECO:0000256" key="1">
    <source>
        <dbReference type="SAM" id="MobiDB-lite"/>
    </source>
</evidence>
<reference evidence="3 4" key="1">
    <citation type="journal article" date="2015" name="Fungal Genet. Biol.">
        <title>Evolution of novel wood decay mechanisms in Agaricales revealed by the genome sequences of Fistulina hepatica and Cylindrobasidium torrendii.</title>
        <authorList>
            <person name="Floudas D."/>
            <person name="Held B.W."/>
            <person name="Riley R."/>
            <person name="Nagy L.G."/>
            <person name="Koehler G."/>
            <person name="Ransdell A.S."/>
            <person name="Younus H."/>
            <person name="Chow J."/>
            <person name="Chiniquy J."/>
            <person name="Lipzen A."/>
            <person name="Tritt A."/>
            <person name="Sun H."/>
            <person name="Haridas S."/>
            <person name="LaButti K."/>
            <person name="Ohm R.A."/>
            <person name="Kues U."/>
            <person name="Blanchette R.A."/>
            <person name="Grigoriev I.V."/>
            <person name="Minto R.E."/>
            <person name="Hibbett D.S."/>
        </authorList>
    </citation>
    <scope>NUCLEOTIDE SEQUENCE [LARGE SCALE GENOMIC DNA]</scope>
    <source>
        <strain evidence="3 4">FP15055 ss-10</strain>
    </source>
</reference>
<feature type="compositionally biased region" description="Low complexity" evidence="1">
    <location>
        <begin position="195"/>
        <end position="224"/>
    </location>
</feature>
<accession>A0A0D7BRE2</accession>
<keyword evidence="2" id="KW-0472">Membrane</keyword>
<keyword evidence="4" id="KW-1185">Reference proteome</keyword>
<dbReference type="STRING" id="1314674.A0A0D7BRE2"/>
<dbReference type="Proteomes" id="UP000054007">
    <property type="component" value="Unassembled WGS sequence"/>
</dbReference>
<feature type="region of interest" description="Disordered" evidence="1">
    <location>
        <begin position="321"/>
        <end position="363"/>
    </location>
</feature>
<evidence type="ECO:0000313" key="4">
    <source>
        <dbReference type="Proteomes" id="UP000054007"/>
    </source>
</evidence>
<dbReference type="OrthoDB" id="3061923at2759"/>
<feature type="compositionally biased region" description="Basic and acidic residues" evidence="1">
    <location>
        <begin position="335"/>
        <end position="351"/>
    </location>
</feature>
<feature type="region of interest" description="Disordered" evidence="1">
    <location>
        <begin position="195"/>
        <end position="248"/>
    </location>
</feature>